<evidence type="ECO:0000313" key="3">
    <source>
        <dbReference type="EMBL" id="EIJ79118.1"/>
    </source>
</evidence>
<dbReference type="PATRIC" id="fig|997296.3.peg.3415"/>
<dbReference type="STRING" id="997296.PB1_16214"/>
<feature type="compositionally biased region" description="Low complexity" evidence="2">
    <location>
        <begin position="59"/>
        <end position="71"/>
    </location>
</feature>
<protein>
    <recommendedName>
        <fullName evidence="5">Phage protein</fullName>
    </recommendedName>
</protein>
<feature type="coiled-coil region" evidence="1">
    <location>
        <begin position="114"/>
        <end position="151"/>
    </location>
</feature>
<evidence type="ECO:0008006" key="5">
    <source>
        <dbReference type="Google" id="ProtNLM"/>
    </source>
</evidence>
<dbReference type="Proteomes" id="UP000010523">
    <property type="component" value="Unassembled WGS sequence"/>
</dbReference>
<evidence type="ECO:0000313" key="4">
    <source>
        <dbReference type="Proteomes" id="UP000010523"/>
    </source>
</evidence>
<feature type="compositionally biased region" description="Gly residues" evidence="2">
    <location>
        <begin position="32"/>
        <end position="43"/>
    </location>
</feature>
<reference evidence="3 4" key="1">
    <citation type="journal article" date="2012" name="Appl. Environ. Microbiol.">
        <title>Genome Sequence of Thermotolerant Bacillus methanolicus: Features and Regulation Related to Methylotrophy and Production of L-Lysine and L-Glutamate from Methanol.</title>
        <authorList>
            <person name="Heggeset T.M."/>
            <person name="Krog A."/>
            <person name="Balzer S."/>
            <person name="Wentzel A."/>
            <person name="Ellingsen T.E."/>
            <person name="Brautaset T."/>
        </authorList>
    </citation>
    <scope>NUCLEOTIDE SEQUENCE [LARGE SCALE GENOMIC DNA]</scope>
    <source>
        <strain evidence="3 4">PB1</strain>
    </source>
</reference>
<dbReference type="OrthoDB" id="1751557at2"/>
<dbReference type="eggNOG" id="ENOG50334QM">
    <property type="taxonomic scope" value="Bacteria"/>
</dbReference>
<accession>I3DXZ7</accession>
<feature type="compositionally biased region" description="Polar residues" evidence="2">
    <location>
        <begin position="211"/>
        <end position="222"/>
    </location>
</feature>
<keyword evidence="4" id="KW-1185">Reference proteome</keyword>
<evidence type="ECO:0000256" key="2">
    <source>
        <dbReference type="SAM" id="MobiDB-lite"/>
    </source>
</evidence>
<proteinExistence type="predicted"/>
<sequence length="233" mass="26088">MEIKKAMAYRQPINDEGLLRLNLQFFADGDGGDSGEGGQGGQGDQPPNQTPAGDGGQGQQPQNQQNQQDPPKTFTQDDVNNIVAKEAKKAQEKLLKQLGIEDFNSAKEGLQKFKEWQESQKTEAQKQAERLQELETNFNTVNEENASLKAQISAMKSGVHADYVQDVVILAKTLVNEETDIEAAIQKVVEKYPHFKQAQQEPQQQDPKPQFTTGQHQKQPQSELEKWLNAFKN</sequence>
<gene>
    <name evidence="3" type="ORF">PB1_16214</name>
</gene>
<dbReference type="EMBL" id="AFEU01000003">
    <property type="protein sequence ID" value="EIJ79118.1"/>
    <property type="molecule type" value="Genomic_DNA"/>
</dbReference>
<feature type="region of interest" description="Disordered" evidence="2">
    <location>
        <begin position="25"/>
        <end position="78"/>
    </location>
</feature>
<keyword evidence="1" id="KW-0175">Coiled coil</keyword>
<feature type="compositionally biased region" description="Low complexity" evidence="2">
    <location>
        <begin position="197"/>
        <end position="210"/>
    </location>
</feature>
<dbReference type="AlphaFoldDB" id="I3DXZ7"/>
<feature type="region of interest" description="Disordered" evidence="2">
    <location>
        <begin position="194"/>
        <end position="233"/>
    </location>
</feature>
<organism evidence="3 4">
    <name type="scientific">Bacillus methanolicus PB1</name>
    <dbReference type="NCBI Taxonomy" id="997296"/>
    <lineage>
        <taxon>Bacteria</taxon>
        <taxon>Bacillati</taxon>
        <taxon>Bacillota</taxon>
        <taxon>Bacilli</taxon>
        <taxon>Bacillales</taxon>
        <taxon>Bacillaceae</taxon>
        <taxon>Bacillus</taxon>
    </lineage>
</organism>
<dbReference type="RefSeq" id="WP_004438526.1">
    <property type="nucleotide sequence ID" value="NZ_AFEU01000003.1"/>
</dbReference>
<evidence type="ECO:0000256" key="1">
    <source>
        <dbReference type="SAM" id="Coils"/>
    </source>
</evidence>
<name>I3DXZ7_BACMT</name>
<comment type="caution">
    <text evidence="3">The sequence shown here is derived from an EMBL/GenBank/DDBJ whole genome shotgun (WGS) entry which is preliminary data.</text>
</comment>